<evidence type="ECO:0000313" key="2">
    <source>
        <dbReference type="EMBL" id="RVW28365.1"/>
    </source>
</evidence>
<dbReference type="EMBL" id="QGNW01001900">
    <property type="protein sequence ID" value="RVW28365.1"/>
    <property type="molecule type" value="Genomic_DNA"/>
</dbReference>
<dbReference type="Gene3D" id="3.30.420.10">
    <property type="entry name" value="Ribonuclease H-like superfamily/Ribonuclease H"/>
    <property type="match status" value="1"/>
</dbReference>
<protein>
    <submittedName>
        <fullName evidence="2">Uncharacterized protein</fullName>
    </submittedName>
</protein>
<reference evidence="2 3" key="1">
    <citation type="journal article" date="2018" name="PLoS Genet.">
        <title>Population sequencing reveals clonal diversity and ancestral inbreeding in the grapevine cultivar Chardonnay.</title>
        <authorList>
            <person name="Roach M.J."/>
            <person name="Johnson D.L."/>
            <person name="Bohlmann J."/>
            <person name="van Vuuren H.J."/>
            <person name="Jones S.J."/>
            <person name="Pretorius I.S."/>
            <person name="Schmidt S.A."/>
            <person name="Borneman A.R."/>
        </authorList>
    </citation>
    <scope>NUCLEOTIDE SEQUENCE [LARGE SCALE GENOMIC DNA]</scope>
    <source>
        <strain evidence="3">cv. Chardonnay</strain>
        <tissue evidence="2">Leaf</tissue>
    </source>
</reference>
<dbReference type="InterPro" id="IPR036397">
    <property type="entry name" value="RNaseH_sf"/>
</dbReference>
<organism evidence="2 3">
    <name type="scientific">Vitis vinifera</name>
    <name type="common">Grape</name>
    <dbReference type="NCBI Taxonomy" id="29760"/>
    <lineage>
        <taxon>Eukaryota</taxon>
        <taxon>Viridiplantae</taxon>
        <taxon>Streptophyta</taxon>
        <taxon>Embryophyta</taxon>
        <taxon>Tracheophyta</taxon>
        <taxon>Spermatophyta</taxon>
        <taxon>Magnoliopsida</taxon>
        <taxon>eudicotyledons</taxon>
        <taxon>Gunneridae</taxon>
        <taxon>Pentapetalae</taxon>
        <taxon>rosids</taxon>
        <taxon>Vitales</taxon>
        <taxon>Vitaceae</taxon>
        <taxon>Viteae</taxon>
        <taxon>Vitis</taxon>
    </lineage>
</organism>
<dbReference type="PANTHER" id="PTHR48475">
    <property type="entry name" value="RIBONUCLEASE H"/>
    <property type="match status" value="1"/>
</dbReference>
<sequence length="191" mass="21302">MIDGVCLLTGPPARPDQESDSSSKRQPENGWSNPSVWIFPPQTMKLNMRGDNVQAAQKKFLLVATDYFSKWVEAEAYASIKDNDVKSALKKQLEKAKGKWVEELLRRTIGNTPFVLAYGTDAVIPTEMGMPTARNAVQGQRNEGDEIARHLNWADEAREAASIRMVAYQQKDTRTSPLRRGASLIPPGRES</sequence>
<dbReference type="AlphaFoldDB" id="A0A438CYT0"/>
<gene>
    <name evidence="2" type="ORF">CK203_105832</name>
</gene>
<proteinExistence type="predicted"/>
<accession>A0A438CYT0</accession>
<feature type="region of interest" description="Disordered" evidence="1">
    <location>
        <begin position="169"/>
        <end position="191"/>
    </location>
</feature>
<feature type="compositionally biased region" description="Basic and acidic residues" evidence="1">
    <location>
        <begin position="15"/>
        <end position="27"/>
    </location>
</feature>
<evidence type="ECO:0000256" key="1">
    <source>
        <dbReference type="SAM" id="MobiDB-lite"/>
    </source>
</evidence>
<evidence type="ECO:0000313" key="3">
    <source>
        <dbReference type="Proteomes" id="UP000288805"/>
    </source>
</evidence>
<dbReference type="Proteomes" id="UP000288805">
    <property type="component" value="Unassembled WGS sequence"/>
</dbReference>
<dbReference type="PANTHER" id="PTHR48475:SF2">
    <property type="entry name" value="RIBONUCLEASE H"/>
    <property type="match status" value="1"/>
</dbReference>
<dbReference type="GO" id="GO:0003676">
    <property type="term" value="F:nucleic acid binding"/>
    <property type="evidence" value="ECO:0007669"/>
    <property type="project" value="InterPro"/>
</dbReference>
<name>A0A438CYT0_VITVI</name>
<feature type="region of interest" description="Disordered" evidence="1">
    <location>
        <begin position="8"/>
        <end position="35"/>
    </location>
</feature>
<comment type="caution">
    <text evidence="2">The sequence shown here is derived from an EMBL/GenBank/DDBJ whole genome shotgun (WGS) entry which is preliminary data.</text>
</comment>